<dbReference type="EMBL" id="JBHSOG010000051">
    <property type="protein sequence ID" value="MFC5770526.1"/>
    <property type="molecule type" value="Genomic_DNA"/>
</dbReference>
<evidence type="ECO:0000256" key="1">
    <source>
        <dbReference type="SAM" id="MobiDB-lite"/>
    </source>
</evidence>
<dbReference type="NCBIfam" id="NF033429">
    <property type="entry name" value="ImuA_translesion"/>
    <property type="match status" value="1"/>
</dbReference>
<evidence type="ECO:0000313" key="3">
    <source>
        <dbReference type="Proteomes" id="UP001595974"/>
    </source>
</evidence>
<evidence type="ECO:0000313" key="2">
    <source>
        <dbReference type="EMBL" id="MFC5770526.1"/>
    </source>
</evidence>
<name>A0ABW1ATM9_9RHOO</name>
<feature type="compositionally biased region" description="Pro residues" evidence="1">
    <location>
        <begin position="250"/>
        <end position="262"/>
    </location>
</feature>
<sequence>MSAAAALASAAGLCSTLAGSVWQASRLAHGGGPVLSSGFDALDAELPGGGWPANALIELLADHPGVGELSLLLPVLGRPASGRWFAWVSPPFLPYAPALAAAGVPLSRLLLIRPGAGGDALWAARQAVASGACVAVLAWLQRIDTAGLRRLQLAAEEAATPLFLFRPRAAVRQSSPAPLRLALSGAGGMLQVTILKRRGPPAAGPLLLPVRHLQDDAAGLPGNEAGMAAPLLSLGRMAAEREQEGMPQAIPHPAPPPLSLVR</sequence>
<dbReference type="InterPro" id="IPR047610">
    <property type="entry name" value="ImuA_translesion"/>
</dbReference>
<reference evidence="3" key="1">
    <citation type="journal article" date="2019" name="Int. J. Syst. Evol. Microbiol.">
        <title>The Global Catalogue of Microorganisms (GCM) 10K type strain sequencing project: providing services to taxonomists for standard genome sequencing and annotation.</title>
        <authorList>
            <consortium name="The Broad Institute Genomics Platform"/>
            <consortium name="The Broad Institute Genome Sequencing Center for Infectious Disease"/>
            <person name="Wu L."/>
            <person name="Ma J."/>
        </authorList>
    </citation>
    <scope>NUCLEOTIDE SEQUENCE [LARGE SCALE GENOMIC DNA]</scope>
    <source>
        <strain evidence="3">SHR3</strain>
    </source>
</reference>
<protein>
    <submittedName>
        <fullName evidence="2">Translesion DNA synthesis-associated protein ImuA</fullName>
    </submittedName>
</protein>
<organism evidence="2 3">
    <name type="scientific">Thauera sinica</name>
    <dbReference type="NCBI Taxonomy" id="2665146"/>
    <lineage>
        <taxon>Bacteria</taxon>
        <taxon>Pseudomonadati</taxon>
        <taxon>Pseudomonadota</taxon>
        <taxon>Betaproteobacteria</taxon>
        <taxon>Rhodocyclales</taxon>
        <taxon>Zoogloeaceae</taxon>
        <taxon>Thauera</taxon>
    </lineage>
</organism>
<comment type="caution">
    <text evidence="2">The sequence shown here is derived from an EMBL/GenBank/DDBJ whole genome shotgun (WGS) entry which is preliminary data.</text>
</comment>
<gene>
    <name evidence="2" type="primary">imuA</name>
    <name evidence="2" type="ORF">ACFPTN_14190</name>
</gene>
<accession>A0ABW1ATM9</accession>
<dbReference type="SUPFAM" id="SSF52540">
    <property type="entry name" value="P-loop containing nucleoside triphosphate hydrolases"/>
    <property type="match status" value="1"/>
</dbReference>
<proteinExistence type="predicted"/>
<dbReference type="Gene3D" id="3.40.50.300">
    <property type="entry name" value="P-loop containing nucleotide triphosphate hydrolases"/>
    <property type="match status" value="1"/>
</dbReference>
<keyword evidence="3" id="KW-1185">Reference proteome</keyword>
<dbReference type="InterPro" id="IPR027417">
    <property type="entry name" value="P-loop_NTPase"/>
</dbReference>
<dbReference type="RefSeq" id="WP_232516602.1">
    <property type="nucleotide sequence ID" value="NZ_JBHSOG010000051.1"/>
</dbReference>
<feature type="region of interest" description="Disordered" evidence="1">
    <location>
        <begin position="241"/>
        <end position="262"/>
    </location>
</feature>
<dbReference type="Proteomes" id="UP001595974">
    <property type="component" value="Unassembled WGS sequence"/>
</dbReference>